<reference evidence="7 8" key="2">
    <citation type="submission" date="2017-04" db="EMBL/GenBank/DDBJ databases">
        <title>CpG methylation of centromeres and impact of large insertions on vertebrate speciation.</title>
        <authorList>
            <person name="Ichikawa K."/>
            <person name="Yoshimura J."/>
            <person name="Morishita S."/>
        </authorList>
    </citation>
    <scope>NUCLEOTIDE SEQUENCE</scope>
    <source>
        <strain evidence="7 8">HSOK</strain>
    </source>
</reference>
<keyword evidence="2" id="KW-0479">Metal-binding</keyword>
<dbReference type="Ensembl" id="ENSORLT00015016870.1">
    <property type="protein sequence ID" value="ENSORLP00015028497.1"/>
    <property type="gene ID" value="ENSORLG00015011155.1"/>
</dbReference>
<evidence type="ECO:0000256" key="3">
    <source>
        <dbReference type="ARBA" id="ARBA00023004"/>
    </source>
</evidence>
<keyword evidence="4" id="KW-0411">Iron-sulfur</keyword>
<dbReference type="InterPro" id="IPR052950">
    <property type="entry name" value="CISD"/>
</dbReference>
<sequence>MIPCCSQVRLSTLLPEPIIPSKKPFKVELSGGKHYSWCSCGLSRKQPFCDGSQKTQASSFLPLRFVQEEGNAIWLCGCKPTNKPLFCDGTHRDDQFGAGVTGSPTPS</sequence>
<accession>A0A3P9J887</accession>
<dbReference type="GO" id="GO:0051537">
    <property type="term" value="F:2 iron, 2 sulfur cluster binding"/>
    <property type="evidence" value="ECO:0007669"/>
    <property type="project" value="UniProtKB-KW"/>
</dbReference>
<evidence type="ECO:0000259" key="6">
    <source>
        <dbReference type="SMART" id="SM00704"/>
    </source>
</evidence>
<dbReference type="Proteomes" id="UP000265200">
    <property type="component" value="Chromosome 1"/>
</dbReference>
<comment type="cofactor">
    <cofactor evidence="5">
        <name>[2Fe-2S] cluster</name>
        <dbReference type="ChEBI" id="CHEBI:190135"/>
    </cofactor>
</comment>
<feature type="domain" description="Iron-binding zinc finger CDGSH type" evidence="6">
    <location>
        <begin position="60"/>
        <end position="97"/>
    </location>
</feature>
<dbReference type="GO" id="GO:0005737">
    <property type="term" value="C:cytoplasm"/>
    <property type="evidence" value="ECO:0007669"/>
    <property type="project" value="UniProtKB-ARBA"/>
</dbReference>
<dbReference type="PANTHER" id="PTHR46491">
    <property type="entry name" value="CDGSH IRON SULFUR DOMAIN PROTEIN HOMOLOG"/>
    <property type="match status" value="1"/>
</dbReference>
<dbReference type="InterPro" id="IPR018967">
    <property type="entry name" value="FeS-contain_CDGSH-typ"/>
</dbReference>
<evidence type="ECO:0000256" key="5">
    <source>
        <dbReference type="ARBA" id="ARBA00034078"/>
    </source>
</evidence>
<keyword evidence="3" id="KW-0408">Iron</keyword>
<dbReference type="GO" id="GO:0046872">
    <property type="term" value="F:metal ion binding"/>
    <property type="evidence" value="ECO:0007669"/>
    <property type="project" value="UniProtKB-KW"/>
</dbReference>
<reference evidence="7" key="3">
    <citation type="submission" date="2025-08" db="UniProtKB">
        <authorList>
            <consortium name="Ensembl"/>
        </authorList>
    </citation>
    <scope>IDENTIFICATION</scope>
    <source>
        <strain evidence="7">HSOK</strain>
    </source>
</reference>
<evidence type="ECO:0000313" key="8">
    <source>
        <dbReference type="Proteomes" id="UP000265200"/>
    </source>
</evidence>
<name>A0A3P9J887_ORYLA</name>
<dbReference type="Gene3D" id="3.40.5.90">
    <property type="entry name" value="CDGSH iron-sulfur domain, mitoNEET-type"/>
    <property type="match status" value="2"/>
</dbReference>
<protein>
    <recommendedName>
        <fullName evidence="6">Iron-binding zinc finger CDGSH type domain-containing protein</fullName>
    </recommendedName>
</protein>
<reference key="1">
    <citation type="journal article" date="2007" name="Nature">
        <title>The medaka draft genome and insights into vertebrate genome evolution.</title>
        <authorList>
            <person name="Kasahara M."/>
            <person name="Naruse K."/>
            <person name="Sasaki S."/>
            <person name="Nakatani Y."/>
            <person name="Qu W."/>
            <person name="Ahsan B."/>
            <person name="Yamada T."/>
            <person name="Nagayasu Y."/>
            <person name="Doi K."/>
            <person name="Kasai Y."/>
            <person name="Jindo T."/>
            <person name="Kobayashi D."/>
            <person name="Shimada A."/>
            <person name="Toyoda A."/>
            <person name="Kuroki Y."/>
            <person name="Fujiyama A."/>
            <person name="Sasaki T."/>
            <person name="Shimizu A."/>
            <person name="Asakawa S."/>
            <person name="Shimizu N."/>
            <person name="Hashimoto S."/>
            <person name="Yang J."/>
            <person name="Lee Y."/>
            <person name="Matsushima K."/>
            <person name="Sugano S."/>
            <person name="Sakaizumi M."/>
            <person name="Narita T."/>
            <person name="Ohishi K."/>
            <person name="Haga S."/>
            <person name="Ohta F."/>
            <person name="Nomoto H."/>
            <person name="Nogata K."/>
            <person name="Morishita T."/>
            <person name="Endo T."/>
            <person name="Shin-I T."/>
            <person name="Takeda H."/>
            <person name="Morishita S."/>
            <person name="Kohara Y."/>
        </authorList>
    </citation>
    <scope>NUCLEOTIDE SEQUENCE [LARGE SCALE GENOMIC DNA]</scope>
    <source>
        <strain>Hd-rR</strain>
    </source>
</reference>
<reference evidence="7" key="4">
    <citation type="submission" date="2025-09" db="UniProtKB">
        <authorList>
            <consortium name="Ensembl"/>
        </authorList>
    </citation>
    <scope>IDENTIFICATION</scope>
    <source>
        <strain evidence="7">HSOK</strain>
    </source>
</reference>
<proteinExistence type="predicted"/>
<organism evidence="7 8">
    <name type="scientific">Oryzias latipes</name>
    <name type="common">Japanese rice fish</name>
    <name type="synonym">Japanese killifish</name>
    <dbReference type="NCBI Taxonomy" id="8090"/>
    <lineage>
        <taxon>Eukaryota</taxon>
        <taxon>Metazoa</taxon>
        <taxon>Chordata</taxon>
        <taxon>Craniata</taxon>
        <taxon>Vertebrata</taxon>
        <taxon>Euteleostomi</taxon>
        <taxon>Actinopterygii</taxon>
        <taxon>Neopterygii</taxon>
        <taxon>Teleostei</taxon>
        <taxon>Neoteleostei</taxon>
        <taxon>Acanthomorphata</taxon>
        <taxon>Ovalentaria</taxon>
        <taxon>Atherinomorphae</taxon>
        <taxon>Beloniformes</taxon>
        <taxon>Adrianichthyidae</taxon>
        <taxon>Oryziinae</taxon>
        <taxon>Oryzias</taxon>
    </lineage>
</organism>
<evidence type="ECO:0000256" key="4">
    <source>
        <dbReference type="ARBA" id="ARBA00023014"/>
    </source>
</evidence>
<evidence type="ECO:0000256" key="1">
    <source>
        <dbReference type="ARBA" id="ARBA00022714"/>
    </source>
</evidence>
<dbReference type="AlphaFoldDB" id="A0A3P9J887"/>
<dbReference type="SMART" id="SM00704">
    <property type="entry name" value="ZnF_CDGSH"/>
    <property type="match status" value="2"/>
</dbReference>
<dbReference type="PANTHER" id="PTHR46491:SF3">
    <property type="entry name" value="CDGSH IRON-SULFUR DOMAIN-CONTAINING PROTEIN 3, MITOCHONDRIAL"/>
    <property type="match status" value="1"/>
</dbReference>
<evidence type="ECO:0000256" key="2">
    <source>
        <dbReference type="ARBA" id="ARBA00022723"/>
    </source>
</evidence>
<feature type="domain" description="Iron-binding zinc finger CDGSH type" evidence="6">
    <location>
        <begin position="22"/>
        <end position="59"/>
    </location>
</feature>
<dbReference type="Pfam" id="PF09360">
    <property type="entry name" value="zf-CDGSH"/>
    <property type="match status" value="1"/>
</dbReference>
<dbReference type="InterPro" id="IPR042216">
    <property type="entry name" value="MitoNEET_CISD"/>
</dbReference>
<keyword evidence="1" id="KW-0001">2Fe-2S</keyword>
<evidence type="ECO:0000313" key="7">
    <source>
        <dbReference type="Ensembl" id="ENSORLP00015028497.1"/>
    </source>
</evidence>